<proteinExistence type="predicted"/>
<sequence length="3897" mass="394036">MLARPGGTRVCPAIGRRVQAYLSALATTNATLGAACDAKEATPSVAGSDVGSTCRNGRSINGGDRMNALALRVAALGAVLTRCYIPSTDPTMLARPGGTRVCPAIGRRVQAYLSALATVRKRTNATLGAACDAKEATPSVAGSDVGSTCRNGRSINGGDRMNALALRVAALGAVLTRCYIPSTDPTMLARPGGTRVCPAIGRRVQAYLSALATTNATLGAACDAKEATPSVAGSDVGSTCRNGRSINGGDRMNALALRVAALGAVLTRCYIPSTDPTMLARPGGTRVCPAIGRRVQAYLSALATTNATLGAACDAKEATPSVAGSDVGSTCRNGRSINGGDRMNALALRVAALGAVLTRCYIPSTDPTMLARPGGTRVCPAIGRRVQAYLSALATTNATLGAACDAKEATPSVAGSDVGSTCRNGRSINGGDRMNALALRVAALGAVLTRCYIPSTDPTMLARPGGTRVCPAIGRRVQAYLSALATTNATLGAACDAKEATPSVAGSDVGSTCRNGRSINGGDRMNALALRVAALGAVLTRCYIPSTDPTMLARPGGTRVCPAIGRRVQVYLSALATTNATLGAACDAKEATPSVAGSDVGSTCRNGRSINGGDRMNALALRVAALGAVLTRCYIPSTDPTMLARPGGTRVCPAIGRRVQAYLSALATTNATLGAACDAKEATPSVAGSDVGSTCRNGRSINGGDRMNALALRVAALGAVLTRCYIPSTDPTMLARPGGTRVCPAIGRRVQAYLSALATTNATLGAACDAKEATPSVAGSDVGSTCRNGRSINGGDRMNALALRVAALGAVLTRCYIPSTDPTMLARPGGTRVCPAIGRRVQAYLSALATTNATLGAACDAKEATPSVAGSDVGSTCRNGRSINGGDRMNALALRVAALGAVLTRCYIPSTDPTMLARPGGTRVCPAIGRRVQAYLSALATTNATLGAACDAKEATPSVAGSDVGSTCRNGRSINGGDRMNALALRVAALGAVLTRCYIPSTDPTMLARPGGTRVCPAIGRRVQAYLSALATTNATLGAACDAKEATPSVAGSDVGSTCRNGRSINGGDRMNALALRVAALGAVLTRCYIPSTDPTMLARPGGTRVCPAIGRRVQAYLSALATTNATLGAACDAKEATPSVAGSDVGSTCRNGRSINGGDRMNALALRVAALGAVLTRCYIPSTDPTMLARPGGTRVCPAIGRRVQAYLSALATTNATLGAACDAKEATRSVAGSDVGSTCRNGRSINGGDRMNALALRVAALGAVLTRCYIPSTDPTMLARPGGTRVCPAIGRRVQAYLSALATTNATLGAACDAKEATPSVAGSDVGSTCRNGRSINGGDRMNALALRVAALGAVLTRCYIPSTDPTMLARPGGTRVCPAIGRRVQAYLSALATTNATLGAACDAKEATPSVAGSDVGSTCRNGRSINGGDRMNALALRVAALGAVLTRCYIPSTDPTMLARPGGTRVCPAIGRRVQAYLSALATTNATLGAACDAKEATPSVAGSDVGSTCRNGRSINGGDRMNALALRVAALGAVLTRCYIPSTDPTMLARPGGTRVCPAIGRRVQAYLSALATTNATLGAACDAKEATPSVAGSDVGSTCRNGRSINGGDRMNALALRVTALGAVLTRCYIPSTDPTMLARPGGTRVCPAIGRRVQAYLSALATTNATLGAACDAKEATPSVAGSDVGSTCRNGRSINGGDRMNALALRVAALGAVLTRCYIPSTDPTMLARPGGTRVCPAIGRRVQAYLSALATTNATLGAACDAKEATPSVAGSDVGSTCRNGRSINGGDRMNALALRVAALGAVLTRCYIPSTDPTMLARPGGTRVCPAIGRRVQAYLSALATTNATLGAACDAKEATPSVAGSDVGSTCRNGRSINGGDRMNALALRVAALGAVLTRCYIPSTDPTMLARPGGTRVCPAIGRRVQAYLSALATTNATLGAACDAKEATPSVAGSDVGSTCRNGRSINGGDRMNALALRVAALGAVLTRCYIPSTDPTMLARPGGTRVCPAIGRRVQAYLSALATVRKRTNATLGAACDAKEATPSVAGSDVGSTCRNGRSINGGDRMNALALRVAALGAVLTRCYIPSTDPTMLARPGGTRVCPAIGRRVQAYLSALATVRKRTNATLGAACDAKEATPSVAGSDVGSTCRNGRSINGGDRMNALALRVAALGAVLTRCYIPSTDPTMLARPGGTRVCPAIGRRVQAYLSALATVRKRTNATLGAACDAKEATPSVAGSDVGSTCRNGRSINGGDRMNALALRVAALGAVLTRCYIPSTDPTMLARPGGTRVCPAIGRRVQAYLSALATVRKRTNATLGAACDAKEATRSVAGSDVGSTCRNGRSINGGDRMNALALRVAALGAVLTRCYIPSTDPTMLARPGGTRVCPAIGRRVQAYLSALATTNATLGAACDAKEATRSVAGSDVGSTCRNGRSINGGDRMNALALRVAALSAVLTRCYIPSTDPTMLARPGGTRVCPAIGRRVQVYLSALATTNATLGAACDAKEATPSVAGSDVGSTCRNGRSINGGDRMNALALRVAALGAVLTRCYIPSTDPTMLARPGGTRVCPAIGRRVQAYLSALATTNATLGAACDAKEATPSVAGSDVGSTCRNGRSINGGDRMNALALRVAALGAVLTRCYIPSTDPTMLARPGGTRVCPAIGRRVQAYLSALATTNATLGAACDAKEATPSVAGSDVGSTCRNGRSINGGDRMNALALRVAALGAVLTRCYIPSTDPTMLARPGGTRVCPAIGRRVQAYLSALATTNATLGAACDAKEATPSVAGSDVGSTCRNGRSINGGDRMNALALRVAALGAVLTRCYIPSTDPTMLARPGGTRVCPAIGRRVQVYLSALATTNATLGAACDAKEATPSVAGSDVGSTCRNGRSINGGDRMNALALRVAALGAVLTRCYIPSTDPTMLARPGGTRVCPAIGRRVQAYLSALATTNATLGAACDAKEATPSVAGSDVGSTCRNGRSINGGDRMNALALRVAALGAVLTRCYIPSTDPTMLARPGGTRVCPAIGRRVQAYLSALATTNATLGAACDAKEATPSVAGSDVGSTCRNGRSINGGDRMNALALRVAALGAVLTRCYIPSTDPTMLARPGGTRVCPAIGRRVQAYLSALATVRKRTNATLGAACDAKEATPSVAGSDVGSTCRNGRSINGGDRMNALALRVAALGAVLTRCYIPSTDPTMLARPGGTRVCPAIGRRVQAYLSALATTNATLGAACDAKEATPSVAGSDVGSTCRNGRSINGGDRMNALALRVAALGAVLTRCYIPSTDPTMLARPGGTRVCPAIGRRVQAYLSALATTNATLGAACDAKEATPSVAGSDVGSTCRNGRSINGGDRMNALALRVAALGAVLTRCYIPSTDPTMLARPGGTRVCPAIGRRVQAYLSALATTNATLGAACDAKEATPSVAGSDVGSTCRNGRSINGGDRMNALALRVAALGAVLTRCYIPSTDPTMLARPGGTRVCPAIGRRVQAYLSALATTNATLGAACDAKEATRSVAGSDVGSTCRNGRSINGGDRMNALALRVAALGAVLTRCYIPSTDPTMLARPGGTRVCPAIGRRVQAYLSALATTNATLGAACDAKEATPSVAGSDVGSTCRNGRSINGGDRMNALALRVAALGAVLTRCYIPSTDPTMLARPGGTRVCPAIGRRVQAYLSALATTNATLGAACDAKEATPSVAGSDVGSTCRNGRSINGGDRMNALALRVAALGAVLTRCYIPSTDPTMLARPGGTRVCPAIGRRVQAYLSALATTNATLGAACDAKEATPSVAGSDVGSTCRNGRSINGGDRMNALALRVAALGAVLTRCYIPSTDPTMLARPGGTRVCPAIGRRVQAYLSALATTNATLGAACDAKEATPSVAGSDRA</sequence>
<dbReference type="GeneID" id="20644634"/>
<evidence type="ECO:0000313" key="2">
    <source>
        <dbReference type="Proteomes" id="UP000002640"/>
    </source>
</evidence>
<evidence type="ECO:0000313" key="1">
    <source>
        <dbReference type="EMBL" id="EGZ27569.1"/>
    </source>
</evidence>
<dbReference type="RefSeq" id="XP_009514844.1">
    <property type="nucleotide sequence ID" value="XM_009516549.1"/>
</dbReference>
<reference evidence="1 2" key="1">
    <citation type="journal article" date="2006" name="Science">
        <title>Phytophthora genome sequences uncover evolutionary origins and mechanisms of pathogenesis.</title>
        <authorList>
            <person name="Tyler B.M."/>
            <person name="Tripathy S."/>
            <person name="Zhang X."/>
            <person name="Dehal P."/>
            <person name="Jiang R.H."/>
            <person name="Aerts A."/>
            <person name="Arredondo F.D."/>
            <person name="Baxter L."/>
            <person name="Bensasson D."/>
            <person name="Beynon J.L."/>
            <person name="Chapman J."/>
            <person name="Damasceno C.M."/>
            <person name="Dorrance A.E."/>
            <person name="Dou D."/>
            <person name="Dickerman A.W."/>
            <person name="Dubchak I.L."/>
            <person name="Garbelotto M."/>
            <person name="Gijzen M."/>
            <person name="Gordon S.G."/>
            <person name="Govers F."/>
            <person name="Grunwald N.J."/>
            <person name="Huang W."/>
            <person name="Ivors K.L."/>
            <person name="Jones R.W."/>
            <person name="Kamoun S."/>
            <person name="Krampis K."/>
            <person name="Lamour K.H."/>
            <person name="Lee M.K."/>
            <person name="McDonald W.H."/>
            <person name="Medina M."/>
            <person name="Meijer H.J."/>
            <person name="Nordberg E.K."/>
            <person name="Maclean D.J."/>
            <person name="Ospina-Giraldo M.D."/>
            <person name="Morris P.F."/>
            <person name="Phuntumart V."/>
            <person name="Putnam N.H."/>
            <person name="Rash S."/>
            <person name="Rose J.K."/>
            <person name="Sakihama Y."/>
            <person name="Salamov A.A."/>
            <person name="Savidor A."/>
            <person name="Scheuring C.F."/>
            <person name="Smith B.M."/>
            <person name="Sobral B.W."/>
            <person name="Terry A."/>
            <person name="Torto-Alalibo T.A."/>
            <person name="Win J."/>
            <person name="Xu Z."/>
            <person name="Zhang H."/>
            <person name="Grigoriev I.V."/>
            <person name="Rokhsar D.S."/>
            <person name="Boore J.L."/>
        </authorList>
    </citation>
    <scope>NUCLEOTIDE SEQUENCE [LARGE SCALE GENOMIC DNA]</scope>
    <source>
        <strain evidence="1 2">P6497</strain>
    </source>
</reference>
<dbReference type="InParanoid" id="G4YPB9"/>
<name>G4YPB9_PHYSP</name>
<keyword evidence="2" id="KW-1185">Reference proteome</keyword>
<gene>
    <name evidence="1" type="ORF">PHYSODRAFT_321363</name>
</gene>
<protein>
    <submittedName>
        <fullName evidence="1">Uncharacterized protein</fullName>
    </submittedName>
</protein>
<dbReference type="OMA" id="ISGIQCI"/>
<organism evidence="1 2">
    <name type="scientific">Phytophthora sojae (strain P6497)</name>
    <name type="common">Soybean stem and root rot agent</name>
    <name type="synonym">Phytophthora megasperma f. sp. glycines</name>
    <dbReference type="NCBI Taxonomy" id="1094619"/>
    <lineage>
        <taxon>Eukaryota</taxon>
        <taxon>Sar</taxon>
        <taxon>Stramenopiles</taxon>
        <taxon>Oomycota</taxon>
        <taxon>Peronosporomycetes</taxon>
        <taxon>Peronosporales</taxon>
        <taxon>Peronosporaceae</taxon>
        <taxon>Phytophthora</taxon>
    </lineage>
</organism>
<accession>G4YPB9</accession>
<dbReference type="Proteomes" id="UP000002640">
    <property type="component" value="Unassembled WGS sequence"/>
</dbReference>
<dbReference type="EMBL" id="JH159151">
    <property type="protein sequence ID" value="EGZ27569.1"/>
    <property type="molecule type" value="Genomic_DNA"/>
</dbReference>
<dbReference type="KEGG" id="psoj:PHYSODRAFT_321363"/>